<dbReference type="AlphaFoldDB" id="A0A0V8QFK0"/>
<comment type="cofactor">
    <cofactor evidence="1">
        <name>Mn(2+)</name>
        <dbReference type="ChEBI" id="CHEBI:29035"/>
    </cofactor>
</comment>
<protein>
    <recommendedName>
        <fullName evidence="2">inorganic diphosphatase</fullName>
        <ecNumber evidence="2">3.6.1.1</ecNumber>
    </recommendedName>
    <alternativeName>
        <fullName evidence="6">Pyrophosphate phospho-hydrolase</fullName>
    </alternativeName>
</protein>
<evidence type="ECO:0000256" key="4">
    <source>
        <dbReference type="ARBA" id="ARBA00022801"/>
    </source>
</evidence>
<comment type="caution">
    <text evidence="10">The sequence shown here is derived from an EMBL/GenBank/DDBJ whole genome shotgun (WGS) entry which is preliminary data.</text>
</comment>
<dbReference type="EMBL" id="LNAM01000150">
    <property type="protein sequence ID" value="KSV59242.1"/>
    <property type="molecule type" value="Genomic_DNA"/>
</dbReference>
<evidence type="ECO:0000259" key="9">
    <source>
        <dbReference type="PROSITE" id="PS51371"/>
    </source>
</evidence>
<dbReference type="NCBIfam" id="NF011442">
    <property type="entry name" value="PRK14869.1-4"/>
    <property type="match status" value="1"/>
</dbReference>
<dbReference type="InterPro" id="IPR038763">
    <property type="entry name" value="DHH_sf"/>
</dbReference>
<dbReference type="SUPFAM" id="SSF64182">
    <property type="entry name" value="DHH phosphoesterases"/>
    <property type="match status" value="1"/>
</dbReference>
<dbReference type="NCBIfam" id="NF011443">
    <property type="entry name" value="PRK14869.1-5"/>
    <property type="match status" value="1"/>
</dbReference>
<evidence type="ECO:0000256" key="3">
    <source>
        <dbReference type="ARBA" id="ARBA00022723"/>
    </source>
</evidence>
<dbReference type="InterPro" id="IPR004097">
    <property type="entry name" value="DHHA2"/>
</dbReference>
<dbReference type="Pfam" id="PF07085">
    <property type="entry name" value="DRTGG"/>
    <property type="match status" value="1"/>
</dbReference>
<evidence type="ECO:0000256" key="8">
    <source>
        <dbReference type="PROSITE-ProRule" id="PRU00703"/>
    </source>
</evidence>
<dbReference type="PANTHER" id="PTHR12112">
    <property type="entry name" value="BNIP - RELATED"/>
    <property type="match status" value="1"/>
</dbReference>
<dbReference type="GO" id="GO:0005737">
    <property type="term" value="C:cytoplasm"/>
    <property type="evidence" value="ECO:0007669"/>
    <property type="project" value="InterPro"/>
</dbReference>
<sequence length="554" mass="62135">MAMEGMERPVWVIGHMNPDTDSICSAIAYANLKSKITGRTYLPKRAGDVNTETRFVLERFGVQEPEFVSDVRTQVKDIEYRYTQGVDGTISLKKAWESMRAIQAHTLPIVAPNGKLEGVITIGDIAKSYMEIYDNKIISEARTPYKNIIETLNGEMVVGDPSKEVTKGKMLIAAANPDLMESYIEKDDIVILGNRYESQLCAIEMDAQCIIVCDGAAVSYTICKLAESKSCTIIKTPYDTYTAARLINQSMPIRHFMCREGIISFTMEDYIEEIKEIMAKKRFRDFPILDLEGRYEGMISRRVLLNTKKKKLILVDHNERSQSVSGVEDTELLEIIDHHRLGGIQTMSPVFFRNQPLGCTATIVYQMYEENGIEIEPYIAGLLCSAIISDTLVYRSPTCTEVDKEAAERLAGIAGIDVAEYAKEMFTAGSDLRHKSCEEILHQDFKKFTSGEIIFAVGQINSMNGEELQAIQEKMQEYMKETFAELGVSMLFFMLTDIMEESTQLLCAGGGADELARKAFGIKNPAEGLKLDGVVSRKKQLIPTLMMALQQENN</sequence>
<evidence type="ECO:0000256" key="7">
    <source>
        <dbReference type="ARBA" id="ARBA00047820"/>
    </source>
</evidence>
<dbReference type="Pfam" id="PF02833">
    <property type="entry name" value="DHHA2"/>
    <property type="match status" value="1"/>
</dbReference>
<dbReference type="Pfam" id="PF01368">
    <property type="entry name" value="DHH"/>
    <property type="match status" value="1"/>
</dbReference>
<dbReference type="Pfam" id="PF00571">
    <property type="entry name" value="CBS"/>
    <property type="match status" value="2"/>
</dbReference>
<dbReference type="Gene3D" id="3.40.1390.20">
    <property type="entry name" value="HprK N-terminal domain-like"/>
    <property type="match status" value="1"/>
</dbReference>
<dbReference type="InterPro" id="IPR038222">
    <property type="entry name" value="DHHA2_dom_sf"/>
</dbReference>
<dbReference type="FunFam" id="3.90.1640.10:FF:000001">
    <property type="entry name" value="Probable manganese-dependent inorganic pyrophosphatase"/>
    <property type="match status" value="1"/>
</dbReference>
<dbReference type="Gene3D" id="3.10.580.10">
    <property type="entry name" value="CBS-domain"/>
    <property type="match status" value="1"/>
</dbReference>
<accession>A0A0V8QFK0</accession>
<dbReference type="RefSeq" id="WP_058352549.1">
    <property type="nucleotide sequence ID" value="NZ_CABMMD010000150.1"/>
</dbReference>
<organism evidence="10 11">
    <name type="scientific">Acetivibrio ethanolgignens</name>
    <dbReference type="NCBI Taxonomy" id="290052"/>
    <lineage>
        <taxon>Bacteria</taxon>
        <taxon>Bacillati</taxon>
        <taxon>Bacillota</taxon>
        <taxon>Clostridia</taxon>
        <taxon>Eubacteriales</taxon>
        <taxon>Oscillospiraceae</taxon>
        <taxon>Acetivibrio</taxon>
    </lineage>
</organism>
<dbReference type="PROSITE" id="PS51371">
    <property type="entry name" value="CBS"/>
    <property type="match status" value="1"/>
</dbReference>
<dbReference type="Gene3D" id="3.90.1640.10">
    <property type="entry name" value="inorganic pyrophosphatase (n-terminal core)"/>
    <property type="match status" value="1"/>
</dbReference>
<dbReference type="InterPro" id="IPR001667">
    <property type="entry name" value="DDH_dom"/>
</dbReference>
<evidence type="ECO:0000256" key="5">
    <source>
        <dbReference type="ARBA" id="ARBA00023211"/>
    </source>
</evidence>
<keyword evidence="8" id="KW-0129">CBS domain</keyword>
<proteinExistence type="predicted"/>
<dbReference type="EC" id="3.6.1.1" evidence="2"/>
<gene>
    <name evidence="10" type="ORF">ASU35_09995</name>
</gene>
<evidence type="ECO:0000313" key="10">
    <source>
        <dbReference type="EMBL" id="KSV59242.1"/>
    </source>
</evidence>
<evidence type="ECO:0000256" key="2">
    <source>
        <dbReference type="ARBA" id="ARBA00012146"/>
    </source>
</evidence>
<keyword evidence="11" id="KW-1185">Reference proteome</keyword>
<dbReference type="OrthoDB" id="9766150at2"/>
<comment type="catalytic activity">
    <reaction evidence="7">
        <text>diphosphate + H2O = 2 phosphate + H(+)</text>
        <dbReference type="Rhea" id="RHEA:24576"/>
        <dbReference type="ChEBI" id="CHEBI:15377"/>
        <dbReference type="ChEBI" id="CHEBI:15378"/>
        <dbReference type="ChEBI" id="CHEBI:33019"/>
        <dbReference type="ChEBI" id="CHEBI:43474"/>
        <dbReference type="EC" id="3.6.1.1"/>
    </reaction>
</comment>
<dbReference type="Proteomes" id="UP000054874">
    <property type="component" value="Unassembled WGS sequence"/>
</dbReference>
<reference evidence="10 11" key="1">
    <citation type="submission" date="2015-11" db="EMBL/GenBank/DDBJ databases">
        <title>Butyribacter intestini gen. nov., sp. nov., a butyric acid-producing bacterium of the family Lachnospiraceae isolated from the human faeces.</title>
        <authorList>
            <person name="Zou Y."/>
            <person name="Xue W."/>
            <person name="Luo G."/>
            <person name="Lv M."/>
        </authorList>
    </citation>
    <scope>NUCLEOTIDE SEQUENCE [LARGE SCALE GENOMIC DNA]</scope>
    <source>
        <strain evidence="10 11">ACET-33324</strain>
    </source>
</reference>
<dbReference type="PANTHER" id="PTHR12112:SF22">
    <property type="entry name" value="MANGANESE-DEPENDENT INORGANIC PYROPHOSPHATASE-RELATED"/>
    <property type="match status" value="1"/>
</dbReference>
<dbReference type="GO" id="GO:0046872">
    <property type="term" value="F:metal ion binding"/>
    <property type="evidence" value="ECO:0007669"/>
    <property type="project" value="UniProtKB-KW"/>
</dbReference>
<name>A0A0V8QFK0_9FIRM</name>
<keyword evidence="4" id="KW-0378">Hydrolase</keyword>
<dbReference type="InterPro" id="IPR000644">
    <property type="entry name" value="CBS_dom"/>
</dbReference>
<dbReference type="SUPFAM" id="SSF75138">
    <property type="entry name" value="HprK N-terminal domain-like"/>
    <property type="match status" value="1"/>
</dbReference>
<dbReference type="InterPro" id="IPR010766">
    <property type="entry name" value="DRTGG"/>
</dbReference>
<evidence type="ECO:0000313" key="11">
    <source>
        <dbReference type="Proteomes" id="UP000054874"/>
    </source>
</evidence>
<dbReference type="SMART" id="SM00116">
    <property type="entry name" value="CBS"/>
    <property type="match status" value="2"/>
</dbReference>
<keyword evidence="3" id="KW-0479">Metal-binding</keyword>
<dbReference type="SUPFAM" id="SSF54631">
    <property type="entry name" value="CBS-domain pair"/>
    <property type="match status" value="1"/>
</dbReference>
<evidence type="ECO:0000256" key="6">
    <source>
        <dbReference type="ARBA" id="ARBA00032535"/>
    </source>
</evidence>
<feature type="domain" description="CBS" evidence="9">
    <location>
        <begin position="257"/>
        <end position="314"/>
    </location>
</feature>
<keyword evidence="5" id="KW-0464">Manganese</keyword>
<evidence type="ECO:0000256" key="1">
    <source>
        <dbReference type="ARBA" id="ARBA00001936"/>
    </source>
</evidence>
<dbReference type="SMART" id="SM01131">
    <property type="entry name" value="DHHA2"/>
    <property type="match status" value="1"/>
</dbReference>
<dbReference type="InterPro" id="IPR028979">
    <property type="entry name" value="Ser_kin/Pase_Hpr-like_N_sf"/>
</dbReference>
<dbReference type="STRING" id="290052.ASU35_09995"/>
<dbReference type="InterPro" id="IPR046342">
    <property type="entry name" value="CBS_dom_sf"/>
</dbReference>
<dbReference type="GO" id="GO:0004427">
    <property type="term" value="F:inorganic diphosphate phosphatase activity"/>
    <property type="evidence" value="ECO:0007669"/>
    <property type="project" value="UniProtKB-EC"/>
</dbReference>
<dbReference type="Gene3D" id="3.10.310.20">
    <property type="entry name" value="DHHA2 domain"/>
    <property type="match status" value="1"/>
</dbReference>